<keyword evidence="4" id="KW-1133">Transmembrane helix</keyword>
<gene>
    <name evidence="8" type="ORF">TCM_038471</name>
</gene>
<dbReference type="Pfam" id="PF00005">
    <property type="entry name" value="ABC_tran"/>
    <property type="match status" value="1"/>
</dbReference>
<evidence type="ECO:0000313" key="8">
    <source>
        <dbReference type="EMBL" id="EOY31544.1"/>
    </source>
</evidence>
<dbReference type="GO" id="GO:0016020">
    <property type="term" value="C:membrane"/>
    <property type="evidence" value="ECO:0007669"/>
    <property type="project" value="UniProtKB-SubCell"/>
</dbReference>
<feature type="domain" description="ABC transporter family G" evidence="7">
    <location>
        <begin position="166"/>
        <end position="233"/>
    </location>
</feature>
<dbReference type="FunFam" id="3.40.50.300:FF:003489">
    <property type="entry name" value="ABC transporter G family member 39"/>
    <property type="match status" value="1"/>
</dbReference>
<keyword evidence="9" id="KW-1185">Reference proteome</keyword>
<feature type="domain" description="ABC transporter" evidence="6">
    <location>
        <begin position="43"/>
        <end position="131"/>
    </location>
</feature>
<evidence type="ECO:0000259" key="7">
    <source>
        <dbReference type="Pfam" id="PF19055"/>
    </source>
</evidence>
<reference evidence="8 9" key="1">
    <citation type="journal article" date="2013" name="Genome Biol.">
        <title>The genome sequence of the most widely cultivated cacao type and its use to identify candidate genes regulating pod color.</title>
        <authorList>
            <person name="Motamayor J.C."/>
            <person name="Mockaitis K."/>
            <person name="Schmutz J."/>
            <person name="Haiminen N."/>
            <person name="Iii D.L."/>
            <person name="Cornejo O."/>
            <person name="Findley S.D."/>
            <person name="Zheng P."/>
            <person name="Utro F."/>
            <person name="Royaert S."/>
            <person name="Saski C."/>
            <person name="Jenkins J."/>
            <person name="Podicheti R."/>
            <person name="Zhao M."/>
            <person name="Scheffler B.E."/>
            <person name="Stack J.C."/>
            <person name="Feltus F.A."/>
            <person name="Mustiga G.M."/>
            <person name="Amores F."/>
            <person name="Phillips W."/>
            <person name="Marelli J.P."/>
            <person name="May G.D."/>
            <person name="Shapiro H."/>
            <person name="Ma J."/>
            <person name="Bustamante C.D."/>
            <person name="Schnell R.J."/>
            <person name="Main D."/>
            <person name="Gilbert D."/>
            <person name="Parida L."/>
            <person name="Kuhn D.N."/>
        </authorList>
    </citation>
    <scope>NUCLEOTIDE SEQUENCE [LARGE SCALE GENOMIC DNA]</scope>
    <source>
        <strain evidence="9">cv. Matina 1-6</strain>
    </source>
</reference>
<dbReference type="Gramene" id="EOY31544">
    <property type="protein sequence ID" value="EOY31544"/>
    <property type="gene ID" value="TCM_038471"/>
</dbReference>
<proteinExistence type="predicted"/>
<dbReference type="AlphaFoldDB" id="A0A061GWQ0"/>
<dbReference type="InterPro" id="IPR043926">
    <property type="entry name" value="ABCG_dom"/>
</dbReference>
<name>A0A061GWQ0_THECC</name>
<accession>A0A061GWQ0</accession>
<dbReference type="EMBL" id="CM001887">
    <property type="protein sequence ID" value="EOY31544.1"/>
    <property type="molecule type" value="Genomic_DNA"/>
</dbReference>
<organism evidence="8 9">
    <name type="scientific">Theobroma cacao</name>
    <name type="common">Cacao</name>
    <name type="synonym">Cocoa</name>
    <dbReference type="NCBI Taxonomy" id="3641"/>
    <lineage>
        <taxon>Eukaryota</taxon>
        <taxon>Viridiplantae</taxon>
        <taxon>Streptophyta</taxon>
        <taxon>Embryophyta</taxon>
        <taxon>Tracheophyta</taxon>
        <taxon>Spermatophyta</taxon>
        <taxon>Magnoliopsida</taxon>
        <taxon>eudicotyledons</taxon>
        <taxon>Gunneridae</taxon>
        <taxon>Pentapetalae</taxon>
        <taxon>rosids</taxon>
        <taxon>malvids</taxon>
        <taxon>Malvales</taxon>
        <taxon>Malvaceae</taxon>
        <taxon>Byttnerioideae</taxon>
        <taxon>Theobroma</taxon>
    </lineage>
</organism>
<sequence>MAIWSRFEIGVKLVPAQTIAFCRDMLRGNEKTRIFSKKLQLLSDITGVVRPGVLTALMGPNGAGKTTLLGVLAGRKTIGCIEGEIRVGGCPKVQETFAKISGFCEQTDIHSPQITVEESLIFSAWLRLPACIDSKIKTFGCKCCSIVVRAAKNVADTGRTIVCTIHQPSIDIFEAFDELIFLKTGGSLVYFGPLGQHSSSVIEYFESIPGVPKIKDNCNPETWMLDVTSTSVEAELGIDLAKIYKNSALYGSNKQLVMHLSTPPPDSRDVHFPT</sequence>
<dbReference type="Pfam" id="PF19055">
    <property type="entry name" value="ABC2_membrane_7"/>
    <property type="match status" value="1"/>
</dbReference>
<evidence type="ECO:0000256" key="5">
    <source>
        <dbReference type="ARBA" id="ARBA00023136"/>
    </source>
</evidence>
<dbReference type="eggNOG" id="KOG0065">
    <property type="taxonomic scope" value="Eukaryota"/>
</dbReference>
<evidence type="ECO:0000256" key="2">
    <source>
        <dbReference type="ARBA" id="ARBA00022448"/>
    </source>
</evidence>
<dbReference type="InterPro" id="IPR027417">
    <property type="entry name" value="P-loop_NTPase"/>
</dbReference>
<dbReference type="Proteomes" id="UP000026915">
    <property type="component" value="Chromosome 9"/>
</dbReference>
<keyword evidence="2" id="KW-0813">Transport</keyword>
<dbReference type="GO" id="GO:0016887">
    <property type="term" value="F:ATP hydrolysis activity"/>
    <property type="evidence" value="ECO:0007669"/>
    <property type="project" value="InterPro"/>
</dbReference>
<dbReference type="HOGENOM" id="CLU_088772_0_0_1"/>
<evidence type="ECO:0000313" key="9">
    <source>
        <dbReference type="Proteomes" id="UP000026915"/>
    </source>
</evidence>
<dbReference type="InParanoid" id="A0A061GWQ0"/>
<dbReference type="SUPFAM" id="SSF52540">
    <property type="entry name" value="P-loop containing nucleoside triphosphate hydrolases"/>
    <property type="match status" value="1"/>
</dbReference>
<dbReference type="Gene3D" id="3.40.50.300">
    <property type="entry name" value="P-loop containing nucleotide triphosphate hydrolases"/>
    <property type="match status" value="1"/>
</dbReference>
<dbReference type="PANTHER" id="PTHR48040:SF18">
    <property type="entry name" value="PLEIOTROPIC DRUG RESISTANCE PROTEIN 3-LIKE ISOFORM X1"/>
    <property type="match status" value="1"/>
</dbReference>
<dbReference type="InterPro" id="IPR003439">
    <property type="entry name" value="ABC_transporter-like_ATP-bd"/>
</dbReference>
<keyword evidence="5" id="KW-0472">Membrane</keyword>
<comment type="subcellular location">
    <subcellularLocation>
        <location evidence="1">Membrane</location>
        <topology evidence="1">Multi-pass membrane protein</topology>
    </subcellularLocation>
</comment>
<dbReference type="GO" id="GO:0140359">
    <property type="term" value="F:ABC-type transporter activity"/>
    <property type="evidence" value="ECO:0007669"/>
    <property type="project" value="InterPro"/>
</dbReference>
<evidence type="ECO:0000256" key="3">
    <source>
        <dbReference type="ARBA" id="ARBA00022692"/>
    </source>
</evidence>
<evidence type="ECO:0000259" key="6">
    <source>
        <dbReference type="Pfam" id="PF00005"/>
    </source>
</evidence>
<dbReference type="GO" id="GO:0005524">
    <property type="term" value="F:ATP binding"/>
    <property type="evidence" value="ECO:0007669"/>
    <property type="project" value="InterPro"/>
</dbReference>
<keyword evidence="3" id="KW-0812">Transmembrane</keyword>
<dbReference type="OMA" id="SPRVECQ"/>
<evidence type="ECO:0000256" key="4">
    <source>
        <dbReference type="ARBA" id="ARBA00022989"/>
    </source>
</evidence>
<dbReference type="PANTHER" id="PTHR48040">
    <property type="entry name" value="PLEIOTROPIC DRUG RESISTANCE PROTEIN 1-LIKE ISOFORM X1"/>
    <property type="match status" value="1"/>
</dbReference>
<evidence type="ECO:0000256" key="1">
    <source>
        <dbReference type="ARBA" id="ARBA00004141"/>
    </source>
</evidence>
<protein>
    <submittedName>
        <fullName evidence="8">Pleiotropic drug resistance 2</fullName>
    </submittedName>
</protein>